<evidence type="ECO:0000313" key="3">
    <source>
        <dbReference type="EMBL" id="SCG85212.1"/>
    </source>
</evidence>
<dbReference type="Pfam" id="PF13229">
    <property type="entry name" value="Beta_helix"/>
    <property type="match status" value="1"/>
</dbReference>
<protein>
    <submittedName>
        <fullName evidence="3">Cell surface glycoprotein</fullName>
    </submittedName>
</protein>
<dbReference type="InterPro" id="IPR039448">
    <property type="entry name" value="Beta_helix"/>
</dbReference>
<evidence type="ECO:0000256" key="1">
    <source>
        <dbReference type="SAM" id="Phobius"/>
    </source>
</evidence>
<feature type="domain" description="Right handed beta helix" evidence="2">
    <location>
        <begin position="74"/>
        <end position="219"/>
    </location>
</feature>
<keyword evidence="1" id="KW-0472">Membrane</keyword>
<dbReference type="OrthoDB" id="78475at2157"/>
<proteinExistence type="predicted"/>
<name>A0A1D3L0M9_9EURY</name>
<dbReference type="KEGG" id="mcub:MCBB_0639"/>
<dbReference type="InterPro" id="IPR011050">
    <property type="entry name" value="Pectin_lyase_fold/virulence"/>
</dbReference>
<evidence type="ECO:0000313" key="4">
    <source>
        <dbReference type="Proteomes" id="UP000094707"/>
    </source>
</evidence>
<dbReference type="PANTHER" id="PTHR11319">
    <property type="entry name" value="G PROTEIN-COUPLED RECEPTOR-RELATED"/>
    <property type="match status" value="1"/>
</dbReference>
<reference evidence="3 4" key="1">
    <citation type="submission" date="2016-08" db="EMBL/GenBank/DDBJ databases">
        <authorList>
            <person name="Seilhamer J.J."/>
        </authorList>
    </citation>
    <scope>NUCLEOTIDE SEQUENCE [LARGE SCALE GENOMIC DNA]</scope>
    <source>
        <strain evidence="3">Buetzberg</strain>
    </source>
</reference>
<dbReference type="GeneID" id="30411495"/>
<dbReference type="Proteomes" id="UP000094707">
    <property type="component" value="Chromosome I"/>
</dbReference>
<gene>
    <name evidence="3" type="ORF">MCBB_0639</name>
</gene>
<dbReference type="SUPFAM" id="SSF51126">
    <property type="entry name" value="Pectin lyase-like"/>
    <property type="match status" value="1"/>
</dbReference>
<keyword evidence="1" id="KW-1133">Transmembrane helix</keyword>
<keyword evidence="1" id="KW-0812">Transmembrane</keyword>
<accession>A0A1D3L0M9</accession>
<evidence type="ECO:0000259" key="2">
    <source>
        <dbReference type="Pfam" id="PF13229"/>
    </source>
</evidence>
<keyword evidence="4" id="KW-1185">Reference proteome</keyword>
<sequence length="472" mass="49129">MQKQITLITLALIAVLFSVSAVSAADIYVNTTGNDTTGNGTSENPFLTIGKGVNTAVAGDTVNIANGTYSGTGNNQITINQAITIQGQSQTGTIINGEGNQIFYNNANGVTIQNITFFDATNWFGGAIYNNYNANITINSCTFKNNSGDYGGAIGNDGDMAINHCTFTNNTAEYGGAVYHCDGRMTITDCTFTGNSAQEGGAVWTDSGLLATTVINNSIFDQNNATNDGGAICSYWSIAITGCNFNKNTAGNNGGALCSAYDILTVKYSRFVGNNATSLGKDIYSHYGGLQNATLNWWGSNSGPASDRIYIEGTTMQSTMYNPWLVMNINPADPSTIYTGQTSKITVNVYTDSNGVDHSADAAQFFSGPEVTFKTDLGNVGSKSVTVPWSLGLAFAILRGDEGPGMATVTGTDGNQTLSAGVTILQAPTVEAAASTTTAEGTIGMQKTGMPIVGLVLAILAVLGGALAPRRK</sequence>
<organism evidence="3 4">
    <name type="scientific">Methanobacterium congolense</name>
    <dbReference type="NCBI Taxonomy" id="118062"/>
    <lineage>
        <taxon>Archaea</taxon>
        <taxon>Methanobacteriati</taxon>
        <taxon>Methanobacteriota</taxon>
        <taxon>Methanomada group</taxon>
        <taxon>Methanobacteria</taxon>
        <taxon>Methanobacteriales</taxon>
        <taxon>Methanobacteriaceae</taxon>
        <taxon>Methanobacterium</taxon>
    </lineage>
</organism>
<dbReference type="PANTHER" id="PTHR11319:SF35">
    <property type="entry name" value="OUTER MEMBRANE PROTEIN PMPC-RELATED"/>
    <property type="match status" value="1"/>
</dbReference>
<dbReference type="RefSeq" id="WP_071906404.1">
    <property type="nucleotide sequence ID" value="NZ_LT607756.1"/>
</dbReference>
<dbReference type="EMBL" id="LT607756">
    <property type="protein sequence ID" value="SCG85212.1"/>
    <property type="molecule type" value="Genomic_DNA"/>
</dbReference>
<dbReference type="Gene3D" id="2.160.20.10">
    <property type="entry name" value="Single-stranded right-handed beta-helix, Pectin lyase-like"/>
    <property type="match status" value="1"/>
</dbReference>
<dbReference type="AlphaFoldDB" id="A0A1D3L0M9"/>
<dbReference type="InterPro" id="IPR012334">
    <property type="entry name" value="Pectin_lyas_fold"/>
</dbReference>
<feature type="transmembrane region" description="Helical" evidence="1">
    <location>
        <begin position="449"/>
        <end position="468"/>
    </location>
</feature>